<dbReference type="EMBL" id="JSZA02000059">
    <property type="protein sequence ID" value="TGO02924.1"/>
    <property type="molecule type" value="Genomic_DNA"/>
</dbReference>
<gene>
    <name evidence="1" type="ORF">PN36_15955</name>
</gene>
<name>A0A4E0RS91_9GAMM</name>
<sequence length="72" mass="7863">MECASKLLMTRPLDKSHHFTVLSQLPDKAVLPSGENATEVTDEECPSCNTTLSTSGGEISQNGFESLKYFCH</sequence>
<protein>
    <submittedName>
        <fullName evidence="1">Uncharacterized protein</fullName>
    </submittedName>
</protein>
<accession>A0A4E0RS91</accession>
<comment type="caution">
    <text evidence="1">The sequence shown here is derived from an EMBL/GenBank/DDBJ whole genome shotgun (WGS) entry which is preliminary data.</text>
</comment>
<proteinExistence type="predicted"/>
<organism evidence="1 2">
    <name type="scientific">Candidatus Thiomargarita nelsonii</name>
    <dbReference type="NCBI Taxonomy" id="1003181"/>
    <lineage>
        <taxon>Bacteria</taxon>
        <taxon>Pseudomonadati</taxon>
        <taxon>Pseudomonadota</taxon>
        <taxon>Gammaproteobacteria</taxon>
        <taxon>Thiotrichales</taxon>
        <taxon>Thiotrichaceae</taxon>
        <taxon>Thiomargarita</taxon>
    </lineage>
</organism>
<dbReference type="Proteomes" id="UP000030428">
    <property type="component" value="Unassembled WGS sequence"/>
</dbReference>
<keyword evidence="2" id="KW-1185">Reference proteome</keyword>
<evidence type="ECO:0000313" key="2">
    <source>
        <dbReference type="Proteomes" id="UP000030428"/>
    </source>
</evidence>
<reference evidence="1 2" key="1">
    <citation type="journal article" date="2016" name="Front. Microbiol.">
        <title>Single-Cell (Meta-)Genomics of a Dimorphic Candidatus Thiomargarita nelsonii Reveals Genomic Plasticity.</title>
        <authorList>
            <person name="Flood B.E."/>
            <person name="Fliss P."/>
            <person name="Jones D.S."/>
            <person name="Dick G.J."/>
            <person name="Jain S."/>
            <person name="Kaster A.K."/>
            <person name="Winkel M."/>
            <person name="Mussmann M."/>
            <person name="Bailey J."/>
        </authorList>
    </citation>
    <scope>NUCLEOTIDE SEQUENCE [LARGE SCALE GENOMIC DNA]</scope>
    <source>
        <strain evidence="1">Hydrate Ridge</strain>
    </source>
</reference>
<dbReference type="AlphaFoldDB" id="A0A4E0RS91"/>
<evidence type="ECO:0000313" key="1">
    <source>
        <dbReference type="EMBL" id="TGO02924.1"/>
    </source>
</evidence>